<dbReference type="EMBL" id="CP022203">
    <property type="protein sequence ID" value="ATB49650.1"/>
    <property type="molecule type" value="Genomic_DNA"/>
</dbReference>
<evidence type="ECO:0000256" key="5">
    <source>
        <dbReference type="SAM" id="MobiDB-lite"/>
    </source>
</evidence>
<dbReference type="InterPro" id="IPR013325">
    <property type="entry name" value="RNA_pol_sigma_r2"/>
</dbReference>
<organism evidence="8 9">
    <name type="scientific">Corallococcus macrosporus DSM 14697</name>
    <dbReference type="NCBI Taxonomy" id="1189310"/>
    <lineage>
        <taxon>Bacteria</taxon>
        <taxon>Pseudomonadati</taxon>
        <taxon>Myxococcota</taxon>
        <taxon>Myxococcia</taxon>
        <taxon>Myxococcales</taxon>
        <taxon>Cystobacterineae</taxon>
        <taxon>Myxococcaceae</taxon>
        <taxon>Corallococcus</taxon>
    </lineage>
</organism>
<dbReference type="OrthoDB" id="5381351at2"/>
<keyword evidence="3" id="KW-0731">Sigma factor</keyword>
<dbReference type="InterPro" id="IPR013249">
    <property type="entry name" value="RNA_pol_sigma70_r4_t2"/>
</dbReference>
<evidence type="ECO:0000313" key="8">
    <source>
        <dbReference type="EMBL" id="ATB49650.1"/>
    </source>
</evidence>
<dbReference type="SUPFAM" id="SSF88659">
    <property type="entry name" value="Sigma3 and sigma4 domains of RNA polymerase sigma factors"/>
    <property type="match status" value="1"/>
</dbReference>
<dbReference type="AlphaFoldDB" id="A0A250K181"/>
<evidence type="ECO:0000256" key="3">
    <source>
        <dbReference type="ARBA" id="ARBA00023082"/>
    </source>
</evidence>
<evidence type="ECO:0000256" key="2">
    <source>
        <dbReference type="ARBA" id="ARBA00023015"/>
    </source>
</evidence>
<dbReference type="Gene3D" id="1.10.10.10">
    <property type="entry name" value="Winged helix-like DNA-binding domain superfamily/Winged helix DNA-binding domain"/>
    <property type="match status" value="1"/>
</dbReference>
<evidence type="ECO:0000256" key="4">
    <source>
        <dbReference type="ARBA" id="ARBA00023163"/>
    </source>
</evidence>
<dbReference type="PANTHER" id="PTHR43133:SF25">
    <property type="entry name" value="RNA POLYMERASE SIGMA FACTOR RFAY-RELATED"/>
    <property type="match status" value="1"/>
</dbReference>
<dbReference type="InterPro" id="IPR039425">
    <property type="entry name" value="RNA_pol_sigma-70-like"/>
</dbReference>
<dbReference type="InterPro" id="IPR013324">
    <property type="entry name" value="RNA_pol_sigma_r3/r4-like"/>
</dbReference>
<dbReference type="Gene3D" id="1.10.1740.10">
    <property type="match status" value="1"/>
</dbReference>
<keyword evidence="4" id="KW-0804">Transcription</keyword>
<dbReference type="NCBIfam" id="TIGR02937">
    <property type="entry name" value="sigma70-ECF"/>
    <property type="match status" value="1"/>
</dbReference>
<evidence type="ECO:0000313" key="9">
    <source>
        <dbReference type="Proteomes" id="UP000217343"/>
    </source>
</evidence>
<gene>
    <name evidence="8" type="ORF">MYMAC_005304</name>
</gene>
<name>A0A250K181_9BACT</name>
<evidence type="ECO:0000259" key="7">
    <source>
        <dbReference type="Pfam" id="PF08281"/>
    </source>
</evidence>
<comment type="similarity">
    <text evidence="1">Belongs to the sigma-70 factor family. ECF subfamily.</text>
</comment>
<sequence length="197" mass="22388">MERHETRTTDGSATPGDGHRRQFEAFARARRPALLRIARRLCSGGGIDPEDLVQETLERAYRHFDKLMAENAGAVSVWLSTTMSNRFLDHCRRRRTEVMGAPMLRLVQDLDAEGEAAPQEQWERVSRDEFQKAIDQLRPPHLRDAYRLHVAGLRYRAIAQQLRSTEGTVGRWLTEARQALRVLLGGSDASHEGMAES</sequence>
<dbReference type="InterPro" id="IPR014284">
    <property type="entry name" value="RNA_pol_sigma-70_dom"/>
</dbReference>
<evidence type="ECO:0000259" key="6">
    <source>
        <dbReference type="Pfam" id="PF04542"/>
    </source>
</evidence>
<reference evidence="8 9" key="1">
    <citation type="submission" date="2017-06" db="EMBL/GenBank/DDBJ databases">
        <title>Sequencing and comparative analysis of myxobacterial genomes.</title>
        <authorList>
            <person name="Rupp O."/>
            <person name="Goesmann A."/>
            <person name="Sogaard-Andersen L."/>
        </authorList>
    </citation>
    <scope>NUCLEOTIDE SEQUENCE [LARGE SCALE GENOMIC DNA]</scope>
    <source>
        <strain evidence="8 9">DSM 14697</strain>
    </source>
</reference>
<accession>A0A250K181</accession>
<feature type="region of interest" description="Disordered" evidence="5">
    <location>
        <begin position="1"/>
        <end position="21"/>
    </location>
</feature>
<dbReference type="Pfam" id="PF04542">
    <property type="entry name" value="Sigma70_r2"/>
    <property type="match status" value="1"/>
</dbReference>
<protein>
    <submittedName>
        <fullName evidence="8">RNA polymerase sigma factor</fullName>
    </submittedName>
</protein>
<dbReference type="GO" id="GO:0006352">
    <property type="term" value="P:DNA-templated transcription initiation"/>
    <property type="evidence" value="ECO:0007669"/>
    <property type="project" value="InterPro"/>
</dbReference>
<feature type="domain" description="RNA polymerase sigma factor 70 region 4 type 2" evidence="7">
    <location>
        <begin position="128"/>
        <end position="180"/>
    </location>
</feature>
<dbReference type="KEGG" id="mmas:MYMAC_005304"/>
<dbReference type="Proteomes" id="UP000217343">
    <property type="component" value="Chromosome"/>
</dbReference>
<evidence type="ECO:0000256" key="1">
    <source>
        <dbReference type="ARBA" id="ARBA00010641"/>
    </source>
</evidence>
<dbReference type="InterPro" id="IPR036388">
    <property type="entry name" value="WH-like_DNA-bd_sf"/>
</dbReference>
<dbReference type="PANTHER" id="PTHR43133">
    <property type="entry name" value="RNA POLYMERASE ECF-TYPE SIGMA FACTO"/>
    <property type="match status" value="1"/>
</dbReference>
<keyword evidence="9" id="KW-1185">Reference proteome</keyword>
<keyword evidence="2" id="KW-0805">Transcription regulation</keyword>
<dbReference type="SUPFAM" id="SSF88946">
    <property type="entry name" value="Sigma2 domain of RNA polymerase sigma factors"/>
    <property type="match status" value="1"/>
</dbReference>
<proteinExistence type="inferred from homology"/>
<dbReference type="Pfam" id="PF08281">
    <property type="entry name" value="Sigma70_r4_2"/>
    <property type="match status" value="1"/>
</dbReference>
<dbReference type="RefSeq" id="WP_095960132.1">
    <property type="nucleotide sequence ID" value="NZ_CP022203.1"/>
</dbReference>
<dbReference type="InterPro" id="IPR007627">
    <property type="entry name" value="RNA_pol_sigma70_r2"/>
</dbReference>
<feature type="domain" description="RNA polymerase sigma-70 region 2" evidence="6">
    <location>
        <begin position="28"/>
        <end position="95"/>
    </location>
</feature>
<dbReference type="GO" id="GO:0016987">
    <property type="term" value="F:sigma factor activity"/>
    <property type="evidence" value="ECO:0007669"/>
    <property type="project" value="UniProtKB-KW"/>
</dbReference>
<dbReference type="GO" id="GO:0003677">
    <property type="term" value="F:DNA binding"/>
    <property type="evidence" value="ECO:0007669"/>
    <property type="project" value="InterPro"/>
</dbReference>